<dbReference type="Gene3D" id="3.90.180.10">
    <property type="entry name" value="Medium-chain alcohol dehydrogenases, catalytic domain"/>
    <property type="match status" value="1"/>
</dbReference>
<dbReference type="VEuPathDB" id="FungiDB:FOC1_g10000700"/>
<dbReference type="OrthoDB" id="1879366at2759"/>
<dbReference type="InterPro" id="IPR020843">
    <property type="entry name" value="ER"/>
</dbReference>
<dbReference type="InterPro" id="IPR013154">
    <property type="entry name" value="ADH-like_N"/>
</dbReference>
<evidence type="ECO:0000256" key="4">
    <source>
        <dbReference type="ARBA" id="ARBA00022833"/>
    </source>
</evidence>
<dbReference type="GO" id="GO:0005737">
    <property type="term" value="C:cytoplasm"/>
    <property type="evidence" value="ECO:0007669"/>
    <property type="project" value="TreeGrafter"/>
</dbReference>
<evidence type="ECO:0000256" key="1">
    <source>
        <dbReference type="ARBA" id="ARBA00001947"/>
    </source>
</evidence>
<dbReference type="VEuPathDB" id="FungiDB:FOIG_13863"/>
<dbReference type="Proteomes" id="UP000219369">
    <property type="component" value="Unassembled WGS sequence"/>
</dbReference>
<dbReference type="VEuPathDB" id="FungiDB:FOXG_07414"/>
<dbReference type="GO" id="GO:0004022">
    <property type="term" value="F:alcohol dehydrogenase (NAD+) activity"/>
    <property type="evidence" value="ECO:0007669"/>
    <property type="project" value="TreeGrafter"/>
</dbReference>
<dbReference type="VEuPathDB" id="FungiDB:FOC4_g10000929"/>
<comment type="cofactor">
    <cofactor evidence="1">
        <name>Zn(2+)</name>
        <dbReference type="ChEBI" id="CHEBI:29105"/>
    </cofactor>
</comment>
<evidence type="ECO:0000259" key="6">
    <source>
        <dbReference type="SMART" id="SM00829"/>
    </source>
</evidence>
<dbReference type="SUPFAM" id="SSF51735">
    <property type="entry name" value="NAD(P)-binding Rossmann-fold domains"/>
    <property type="match status" value="1"/>
</dbReference>
<dbReference type="Gene3D" id="3.40.50.720">
    <property type="entry name" value="NAD(P)-binding Rossmann-like Domain"/>
    <property type="match status" value="1"/>
</dbReference>
<keyword evidence="3" id="KW-0479">Metal-binding</keyword>
<feature type="domain" description="Enoyl reductase (ER)" evidence="6">
    <location>
        <begin position="27"/>
        <end position="311"/>
    </location>
</feature>
<dbReference type="GO" id="GO:0046872">
    <property type="term" value="F:metal ion binding"/>
    <property type="evidence" value="ECO:0007669"/>
    <property type="project" value="UniProtKB-KW"/>
</dbReference>
<dbReference type="Pfam" id="PF08240">
    <property type="entry name" value="ADH_N"/>
    <property type="match status" value="1"/>
</dbReference>
<reference evidence="8" key="1">
    <citation type="submission" date="2016-09" db="EMBL/GenBank/DDBJ databases">
        <authorList>
            <person name="Guldener U."/>
        </authorList>
    </citation>
    <scope>NUCLEOTIDE SEQUENCE [LARGE SCALE GENOMIC DNA]</scope>
    <source>
        <strain evidence="8">V64-1</strain>
    </source>
</reference>
<dbReference type="PANTHER" id="PTHR42940">
    <property type="entry name" value="ALCOHOL DEHYDROGENASE 1-RELATED"/>
    <property type="match status" value="1"/>
</dbReference>
<dbReference type="VEuPathDB" id="FungiDB:FOZG_04361"/>
<dbReference type="EMBL" id="FMJY01000010">
    <property type="protein sequence ID" value="SCO91363.1"/>
    <property type="molecule type" value="Genomic_DNA"/>
</dbReference>
<organism evidence="7 8">
    <name type="scientific">Fusarium oxysporum</name>
    <name type="common">Fusarium vascular wilt</name>
    <dbReference type="NCBI Taxonomy" id="5507"/>
    <lineage>
        <taxon>Eukaryota</taxon>
        <taxon>Fungi</taxon>
        <taxon>Dikarya</taxon>
        <taxon>Ascomycota</taxon>
        <taxon>Pezizomycotina</taxon>
        <taxon>Sordariomycetes</taxon>
        <taxon>Hypocreomycetidae</taxon>
        <taxon>Hypocreales</taxon>
        <taxon>Nectriaceae</taxon>
        <taxon>Fusarium</taxon>
        <taxon>Fusarium oxysporum species complex</taxon>
    </lineage>
</organism>
<evidence type="ECO:0000256" key="5">
    <source>
        <dbReference type="ARBA" id="ARBA00023002"/>
    </source>
</evidence>
<comment type="similarity">
    <text evidence="2">Belongs to the zinc-containing alcohol dehydrogenase family.</text>
</comment>
<dbReference type="VEuPathDB" id="FungiDB:HZS61_016056"/>
<dbReference type="Pfam" id="PF00107">
    <property type="entry name" value="ADH_zinc_N"/>
    <property type="match status" value="1"/>
</dbReference>
<gene>
    <name evidence="7" type="ORF">FRV6_15491</name>
</gene>
<evidence type="ECO:0000256" key="3">
    <source>
        <dbReference type="ARBA" id="ARBA00022723"/>
    </source>
</evidence>
<keyword evidence="5" id="KW-0560">Oxidoreductase</keyword>
<name>A0A2H3TRW2_FUSOX</name>
<dbReference type="InterPro" id="IPR011032">
    <property type="entry name" value="GroES-like_sf"/>
</dbReference>
<dbReference type="SUPFAM" id="SSF50129">
    <property type="entry name" value="GroES-like"/>
    <property type="match status" value="1"/>
</dbReference>
<dbReference type="SMART" id="SM00829">
    <property type="entry name" value="PKS_ER"/>
    <property type="match status" value="1"/>
</dbReference>
<keyword evidence="4" id="KW-0862">Zinc</keyword>
<evidence type="ECO:0000256" key="2">
    <source>
        <dbReference type="ARBA" id="ARBA00008072"/>
    </source>
</evidence>
<protein>
    <submittedName>
        <fullName evidence="7">Related to alcohol dehydrogenase, class V</fullName>
    </submittedName>
</protein>
<dbReference type="AlphaFoldDB" id="A0A2H3TRW2"/>
<evidence type="ECO:0000313" key="8">
    <source>
        <dbReference type="Proteomes" id="UP000219369"/>
    </source>
</evidence>
<evidence type="ECO:0000313" key="7">
    <source>
        <dbReference type="EMBL" id="SCO91363.1"/>
    </source>
</evidence>
<dbReference type="InterPro" id="IPR036291">
    <property type="entry name" value="NAD(P)-bd_dom_sf"/>
</dbReference>
<proteinExistence type="inferred from homology"/>
<sequence length="318" mass="33369">MAPTLPAMVTQADIPERHIAMVYDKPGAVSLRQQVVPTPRPAHGVGIKWVSSACLICPPCLDGADGCCLNLKISGYYTPGTFQQYTLAPAYYVTPIPEAVPSPVAAPLLCGGLTALAAMKKTNAPRSSWLLVAGAGGGVGHLVCQIAAKAYGHRVVGVDSASKEALVRECGADEFISLEEIQGGPPDQNTLVDMVRKLSGGLGVAAAVVCTGHLAAYDASLECLRFNGTLVVVGVQEGEEAPIQTASPNTFLFHQRRIVGSSVGNRQDALEVMALAAQGIIKPCFIQRSLDELPEIFQKMEDGKLLGKVVVQVPDTLA</sequence>
<accession>A0A2H3TRW2</accession>
<dbReference type="VEuPathDB" id="FungiDB:FOMG_04459"/>
<dbReference type="InterPro" id="IPR013149">
    <property type="entry name" value="ADH-like_C"/>
</dbReference>
<dbReference type="PANTHER" id="PTHR42940:SF5">
    <property type="entry name" value="ALCOHOL DEHYDROGENASE 2"/>
    <property type="match status" value="1"/>
</dbReference>